<proteinExistence type="predicted"/>
<organism evidence="2 3">
    <name type="scientific">Polarella glacialis</name>
    <name type="common">Dinoflagellate</name>
    <dbReference type="NCBI Taxonomy" id="89957"/>
    <lineage>
        <taxon>Eukaryota</taxon>
        <taxon>Sar</taxon>
        <taxon>Alveolata</taxon>
        <taxon>Dinophyceae</taxon>
        <taxon>Suessiales</taxon>
        <taxon>Suessiaceae</taxon>
        <taxon>Polarella</taxon>
    </lineage>
</organism>
<sequence>MEAPERRRKRVLVLGGWSPGPLEVLQSRFASDVDFEEPSIPMPPAGLRWCLNPFWVLLLLVVFGLLPAWLSAPPALAQEDGTWAWIINCVVLLVVTPFLLRFLVAGLVWFSIQDGVGTATRAIRQFEPDVVLAFSWGGGLACWLLAKQGWAGPTILLAPTVKAMARICCCSPPKLPRPTALGPVHVFQPEDDPFCPASQVEVLRAAGCEVHLLRDSHVLLKHGSVSEIATCLEQLLSLSVAPVQAKTGFAYAAVGSDD</sequence>
<dbReference type="AlphaFoldDB" id="A0A813KJK5"/>
<dbReference type="EMBL" id="CAJNNW010029572">
    <property type="protein sequence ID" value="CAE8700720.1"/>
    <property type="molecule type" value="Genomic_DNA"/>
</dbReference>
<comment type="caution">
    <text evidence="2">The sequence shown here is derived from an EMBL/GenBank/DDBJ whole genome shotgun (WGS) entry which is preliminary data.</text>
</comment>
<keyword evidence="1" id="KW-0812">Transmembrane</keyword>
<dbReference type="InterPro" id="IPR029058">
    <property type="entry name" value="AB_hydrolase_fold"/>
</dbReference>
<gene>
    <name evidence="2" type="ORF">PGLA2088_LOCUS31750</name>
</gene>
<reference evidence="2" key="1">
    <citation type="submission" date="2021-02" db="EMBL/GenBank/DDBJ databases">
        <authorList>
            <person name="Dougan E. K."/>
            <person name="Rhodes N."/>
            <person name="Thang M."/>
            <person name="Chan C."/>
        </authorList>
    </citation>
    <scope>NUCLEOTIDE SEQUENCE</scope>
</reference>
<evidence type="ECO:0000256" key="1">
    <source>
        <dbReference type="SAM" id="Phobius"/>
    </source>
</evidence>
<evidence type="ECO:0000313" key="3">
    <source>
        <dbReference type="Proteomes" id="UP000626109"/>
    </source>
</evidence>
<dbReference type="Gene3D" id="3.40.50.1820">
    <property type="entry name" value="alpha/beta hydrolase"/>
    <property type="match status" value="1"/>
</dbReference>
<protein>
    <submittedName>
        <fullName evidence="2">Uncharacterized protein</fullName>
    </submittedName>
</protein>
<name>A0A813KJK5_POLGL</name>
<dbReference type="SUPFAM" id="SSF53474">
    <property type="entry name" value="alpha/beta-Hydrolases"/>
    <property type="match status" value="1"/>
</dbReference>
<keyword evidence="1" id="KW-0472">Membrane</keyword>
<accession>A0A813KJK5</accession>
<feature type="transmembrane region" description="Helical" evidence="1">
    <location>
        <begin position="82"/>
        <end position="110"/>
    </location>
</feature>
<dbReference type="Proteomes" id="UP000626109">
    <property type="component" value="Unassembled WGS sequence"/>
</dbReference>
<evidence type="ECO:0000313" key="2">
    <source>
        <dbReference type="EMBL" id="CAE8700720.1"/>
    </source>
</evidence>
<keyword evidence="1" id="KW-1133">Transmembrane helix</keyword>
<feature type="transmembrane region" description="Helical" evidence="1">
    <location>
        <begin position="49"/>
        <end position="70"/>
    </location>
</feature>